<sequence length="91" mass="10235">MQKSAEGMRSALQNSAVTVVVSGGGVVMDYIISENIKQSIEGYTNCLIYSSLRYIWSAKWRLVGSTLVHRYILSCFGRHTFPEKNFSLLLL</sequence>
<feature type="non-terminal residue" evidence="1">
    <location>
        <position position="91"/>
    </location>
</feature>
<evidence type="ECO:0000313" key="1">
    <source>
        <dbReference type="EMBL" id="RZC83222.1"/>
    </source>
</evidence>
<dbReference type="EMBL" id="CM010725">
    <property type="protein sequence ID" value="RZC83222.1"/>
    <property type="molecule type" value="Genomic_DNA"/>
</dbReference>
<reference evidence="1 2" key="1">
    <citation type="journal article" date="2018" name="Science">
        <title>The opium poppy genome and morphinan production.</title>
        <authorList>
            <person name="Guo L."/>
            <person name="Winzer T."/>
            <person name="Yang X."/>
            <person name="Li Y."/>
            <person name="Ning Z."/>
            <person name="He Z."/>
            <person name="Teodor R."/>
            <person name="Lu Y."/>
            <person name="Bowser T.A."/>
            <person name="Graham I.A."/>
            <person name="Ye K."/>
        </authorList>
    </citation>
    <scope>NUCLEOTIDE SEQUENCE [LARGE SCALE GENOMIC DNA]</scope>
    <source>
        <strain evidence="2">cv. HN1</strain>
        <tissue evidence="1">Leaves</tissue>
    </source>
</reference>
<evidence type="ECO:0000313" key="2">
    <source>
        <dbReference type="Proteomes" id="UP000316621"/>
    </source>
</evidence>
<accession>A0A4Y7LEU5</accession>
<proteinExistence type="predicted"/>
<dbReference type="Proteomes" id="UP000316621">
    <property type="component" value="Chromosome 11"/>
</dbReference>
<keyword evidence="2" id="KW-1185">Reference proteome</keyword>
<name>A0A4Y7LEU5_PAPSO</name>
<protein>
    <submittedName>
        <fullName evidence="1">Uncharacterized protein</fullName>
    </submittedName>
</protein>
<organism evidence="1 2">
    <name type="scientific">Papaver somniferum</name>
    <name type="common">Opium poppy</name>
    <dbReference type="NCBI Taxonomy" id="3469"/>
    <lineage>
        <taxon>Eukaryota</taxon>
        <taxon>Viridiplantae</taxon>
        <taxon>Streptophyta</taxon>
        <taxon>Embryophyta</taxon>
        <taxon>Tracheophyta</taxon>
        <taxon>Spermatophyta</taxon>
        <taxon>Magnoliopsida</taxon>
        <taxon>Ranunculales</taxon>
        <taxon>Papaveraceae</taxon>
        <taxon>Papaveroideae</taxon>
        <taxon>Papaver</taxon>
    </lineage>
</organism>
<dbReference type="AlphaFoldDB" id="A0A4Y7LEU5"/>
<gene>
    <name evidence="1" type="ORF">C5167_046009</name>
</gene>
<dbReference type="Gramene" id="RZC83222">
    <property type="protein sequence ID" value="RZC83222"/>
    <property type="gene ID" value="C5167_046009"/>
</dbReference>